<dbReference type="InterPro" id="IPR040185">
    <property type="entry name" value="Far11/STRP"/>
</dbReference>
<evidence type="ECO:0000313" key="4">
    <source>
        <dbReference type="EMBL" id="CAH2350690.1"/>
    </source>
</evidence>
<dbReference type="Proteomes" id="UP000837801">
    <property type="component" value="Unassembled WGS sequence"/>
</dbReference>
<proteinExistence type="predicted"/>
<sequence length="949" mass="110474">MDNDEDNEGNSIDQLEDSIIDHPDAKTMEQILDTSLDETFQKKLNARADQITNSHYDNKGGDLSNEGENGGDMSSDSLGGIENEYQFLIQKTNLLYEYKDFNSLDVEISEWFTFNDLKVIGPLTYLADNYKSKVSEGREERLLKSYIKALKSGASDETCLPLLVYFCMGEYRTAVSEKQQQCQKIRENCKKLYSWGIIEYLLDTIIAFFDQRILADTKEHKNSDFSSPVSVETQIRNFRILTIFYFILSVALEEEDDSKSFPGLRDALSNKDILSKIVQFIEHWKWKPNSAYRIRSLIQILWKLLLVEFGDSKCLDKCDDFLCDLHEIIHKEGKDLPKNQLTCSPLDYYTFREDLMAKYPLFSKTISTNNELIKKDPYDFETVARIDSSETSSVRNSDYQFYMAMNENSNSLTNLIEMPRTNRSHTISSQLPSQTVHIATPVPSPPSTPSDYMSGGEKIRKSYHLNQAMPFIYPNADEGEIPYAIKEADEILKNSVYESYSNKQLWEERQLFMRQERGFISEYGDQKAEDGQVNDVENNYNESKFNYSESLYTKYPESKDQIKSLLRVESFYSKSMIRLNSLIETLVETIKSNKFDYDLNFPEWELNPETSCFTKQIEEQMEFNNGNYQSGNTKEKIQFMLMQQLEVVNVKEITLKASTGIISLLLRWFKKNHILKYWYLASLLFDQQYLSIMMDFLNSSFNNNNIQQMKQSSDYNMQNNNGNGNGNGNKNNTSNVDSVLYQNKIMNPKIELPDFEFFNNCLEKFPEQYTYELINKTTIQEFATRKDSNNINNILITKFNPNYCFILSNLLTIGDKILLGNITQRILTLSDLKPSDMFKLILINFSTESINKPILKMLKKLIPYQGRKWKSNNMELISQVYLQSKLSLRDSWLSGKDLENDFNNSYGQEIALRGLLQFYNMKRYPQQMEMLGYEILDNDFTALNLNVEY</sequence>
<dbReference type="PANTHER" id="PTHR13239">
    <property type="entry name" value="PROTEIN REQUIRED FOR HYPHAL ANASTOMOSIS HAM-2"/>
    <property type="match status" value="1"/>
</dbReference>
<protein>
    <submittedName>
        <fullName evidence="4">Factor arrest protein 11</fullName>
    </submittedName>
</protein>
<evidence type="ECO:0000313" key="5">
    <source>
        <dbReference type="Proteomes" id="UP000837801"/>
    </source>
</evidence>
<dbReference type="Pfam" id="PF07923">
    <property type="entry name" value="N1221"/>
    <property type="match status" value="1"/>
</dbReference>
<name>A0A9P0QLN4_9ASCO</name>
<gene>
    <name evidence="4" type="ORF">CLIB1423_02S02894</name>
</gene>
<feature type="region of interest" description="Disordered" evidence="1">
    <location>
        <begin position="714"/>
        <end position="733"/>
    </location>
</feature>
<feature type="domain" description="Far11/STRP N-terminal" evidence="2">
    <location>
        <begin position="91"/>
        <end position="382"/>
    </location>
</feature>
<accession>A0A9P0QLN4</accession>
<dbReference type="Pfam" id="PF11882">
    <property type="entry name" value="DUF3402"/>
    <property type="match status" value="1"/>
</dbReference>
<dbReference type="GO" id="GO:0007010">
    <property type="term" value="P:cytoskeleton organization"/>
    <property type="evidence" value="ECO:0007669"/>
    <property type="project" value="TreeGrafter"/>
</dbReference>
<feature type="domain" description="Far11/STRP C-terminal" evidence="3">
    <location>
        <begin position="482"/>
        <end position="949"/>
    </location>
</feature>
<dbReference type="SMART" id="SM01293">
    <property type="entry name" value="DUF3402"/>
    <property type="match status" value="1"/>
</dbReference>
<dbReference type="OrthoDB" id="18234at2759"/>
<dbReference type="SMART" id="SM01292">
    <property type="entry name" value="N1221"/>
    <property type="match status" value="1"/>
</dbReference>
<reference evidence="4" key="1">
    <citation type="submission" date="2022-03" db="EMBL/GenBank/DDBJ databases">
        <authorList>
            <person name="Legras J.-L."/>
            <person name="Devillers H."/>
            <person name="Grondin C."/>
        </authorList>
    </citation>
    <scope>NUCLEOTIDE SEQUENCE</scope>
    <source>
        <strain evidence="4">CLIB 1423</strain>
    </source>
</reference>
<feature type="compositionally biased region" description="Acidic residues" evidence="1">
    <location>
        <begin position="1"/>
        <end position="18"/>
    </location>
</feature>
<organism evidence="4 5">
    <name type="scientific">[Candida] railenensis</name>
    <dbReference type="NCBI Taxonomy" id="45579"/>
    <lineage>
        <taxon>Eukaryota</taxon>
        <taxon>Fungi</taxon>
        <taxon>Dikarya</taxon>
        <taxon>Ascomycota</taxon>
        <taxon>Saccharomycotina</taxon>
        <taxon>Pichiomycetes</taxon>
        <taxon>Debaryomycetaceae</taxon>
        <taxon>Kurtzmaniella</taxon>
    </lineage>
</organism>
<dbReference type="AlphaFoldDB" id="A0A9P0QLN4"/>
<dbReference type="GO" id="GO:0005829">
    <property type="term" value="C:cytosol"/>
    <property type="evidence" value="ECO:0007669"/>
    <property type="project" value="TreeGrafter"/>
</dbReference>
<dbReference type="InterPro" id="IPR012486">
    <property type="entry name" value="Far11/STRP_N"/>
</dbReference>
<feature type="region of interest" description="Disordered" evidence="1">
    <location>
        <begin position="51"/>
        <end position="75"/>
    </location>
</feature>
<evidence type="ECO:0000259" key="2">
    <source>
        <dbReference type="SMART" id="SM01292"/>
    </source>
</evidence>
<evidence type="ECO:0000256" key="1">
    <source>
        <dbReference type="SAM" id="MobiDB-lite"/>
    </source>
</evidence>
<evidence type="ECO:0000259" key="3">
    <source>
        <dbReference type="SMART" id="SM01293"/>
    </source>
</evidence>
<dbReference type="EMBL" id="CAKXYY010000002">
    <property type="protein sequence ID" value="CAH2350690.1"/>
    <property type="molecule type" value="Genomic_DNA"/>
</dbReference>
<keyword evidence="5" id="KW-1185">Reference proteome</keyword>
<feature type="region of interest" description="Disordered" evidence="1">
    <location>
        <begin position="1"/>
        <end position="22"/>
    </location>
</feature>
<comment type="caution">
    <text evidence="4">The sequence shown here is derived from an EMBL/GenBank/DDBJ whole genome shotgun (WGS) entry which is preliminary data.</text>
</comment>
<dbReference type="PANTHER" id="PTHR13239:SF4">
    <property type="entry name" value="AT25231P"/>
    <property type="match status" value="1"/>
</dbReference>
<dbReference type="InterPro" id="IPR021819">
    <property type="entry name" value="Far11/STRP_C"/>
</dbReference>